<dbReference type="GO" id="GO:0000724">
    <property type="term" value="P:double-strand break repair via homologous recombination"/>
    <property type="evidence" value="ECO:0007669"/>
    <property type="project" value="TreeGrafter"/>
</dbReference>
<dbReference type="GO" id="GO:0043047">
    <property type="term" value="F:single-stranded telomeric DNA binding"/>
    <property type="evidence" value="ECO:0007669"/>
    <property type="project" value="TreeGrafter"/>
</dbReference>
<dbReference type="GO" id="GO:0006289">
    <property type="term" value="P:nucleotide-excision repair"/>
    <property type="evidence" value="ECO:0007669"/>
    <property type="project" value="TreeGrafter"/>
</dbReference>
<evidence type="ECO:0008006" key="3">
    <source>
        <dbReference type="Google" id="ProtNLM"/>
    </source>
</evidence>
<feature type="region of interest" description="Disordered" evidence="1">
    <location>
        <begin position="278"/>
        <end position="319"/>
    </location>
</feature>
<dbReference type="GO" id="GO:0051321">
    <property type="term" value="P:meiotic cell cycle"/>
    <property type="evidence" value="ECO:0007669"/>
    <property type="project" value="TreeGrafter"/>
</dbReference>
<dbReference type="Gene3D" id="2.40.50.140">
    <property type="entry name" value="Nucleic acid-binding proteins"/>
    <property type="match status" value="2"/>
</dbReference>
<dbReference type="EMBL" id="QGKY02000094">
    <property type="protein sequence ID" value="KAF2604776.1"/>
    <property type="molecule type" value="Genomic_DNA"/>
</dbReference>
<organism evidence="2">
    <name type="scientific">Brassica cretica</name>
    <name type="common">Mustard</name>
    <dbReference type="NCBI Taxonomy" id="69181"/>
    <lineage>
        <taxon>Eukaryota</taxon>
        <taxon>Viridiplantae</taxon>
        <taxon>Streptophyta</taxon>
        <taxon>Embryophyta</taxon>
        <taxon>Tracheophyta</taxon>
        <taxon>Spermatophyta</taxon>
        <taxon>Magnoliopsida</taxon>
        <taxon>eudicotyledons</taxon>
        <taxon>Gunneridae</taxon>
        <taxon>Pentapetalae</taxon>
        <taxon>rosids</taxon>
        <taxon>malvids</taxon>
        <taxon>Brassicales</taxon>
        <taxon>Brassicaceae</taxon>
        <taxon>Brassiceae</taxon>
        <taxon>Brassica</taxon>
    </lineage>
</organism>
<evidence type="ECO:0000256" key="1">
    <source>
        <dbReference type="SAM" id="MobiDB-lite"/>
    </source>
</evidence>
<dbReference type="GO" id="GO:0005662">
    <property type="term" value="C:DNA replication factor A complex"/>
    <property type="evidence" value="ECO:0007669"/>
    <property type="project" value="TreeGrafter"/>
</dbReference>
<dbReference type="InterPro" id="IPR012340">
    <property type="entry name" value="NA-bd_OB-fold"/>
</dbReference>
<comment type="caution">
    <text evidence="2">The sequence shown here is derived from an EMBL/GenBank/DDBJ whole genome shotgun (WGS) entry which is preliminary data.</text>
</comment>
<gene>
    <name evidence="2" type="ORF">F2Q70_00026487</name>
</gene>
<accession>A0A8S9LHJ0</accession>
<dbReference type="PANTHER" id="PTHR23273">
    <property type="entry name" value="REPLICATION FACTOR A 1, RFA1"/>
    <property type="match status" value="1"/>
</dbReference>
<feature type="compositionally biased region" description="Basic and acidic residues" evidence="1">
    <location>
        <begin position="297"/>
        <end position="319"/>
    </location>
</feature>
<protein>
    <recommendedName>
        <fullName evidence="3">Replication factor A C-terminal domain-containing protein</fullName>
    </recommendedName>
</protein>
<proteinExistence type="predicted"/>
<evidence type="ECO:0000313" key="2">
    <source>
        <dbReference type="EMBL" id="KAF2604776.1"/>
    </source>
</evidence>
<dbReference type="AlphaFoldDB" id="A0A8S9LHJ0"/>
<sequence length="319" mass="34787">MFDPIMASLKLDYVGHMKLVNGQRITDHMILDEVDIAEKRHLCVHVQTHDGPVMKLYLWDKAAADFCQKFKSYGSTPSVLLVTTVNPKHLGGTLALTSMSSSRVFMDVDVQPTKDYLEWLNSNSDIANRVAAEVVTKPETMTLEELFSYIKQDSSKVAWFECMATMYDVVQGSAWYYISCGGCNSKAVNVPTSLICNNKKCVKTEVTGELTGKHAAELVANYFEANGGVGADHCVPVPQALLDTIGQSRKFIMKVSDHNLIGKTQTITVTKILPPEASLPSTVGVESGSSGSSGDTAGDRARKADEILEADEAKRPKSN</sequence>
<dbReference type="SUPFAM" id="SSF50249">
    <property type="entry name" value="Nucleic acid-binding proteins"/>
    <property type="match status" value="1"/>
</dbReference>
<reference evidence="2" key="1">
    <citation type="submission" date="2019-12" db="EMBL/GenBank/DDBJ databases">
        <title>Genome sequencing and annotation of Brassica cretica.</title>
        <authorList>
            <person name="Studholme D.J."/>
            <person name="Sarris P.F."/>
        </authorList>
    </citation>
    <scope>NUCLEOTIDE SEQUENCE</scope>
    <source>
        <strain evidence="2">PFS-102/07</strain>
        <tissue evidence="2">Leaf</tissue>
    </source>
</reference>
<dbReference type="GO" id="GO:0007004">
    <property type="term" value="P:telomere maintenance via telomerase"/>
    <property type="evidence" value="ECO:0007669"/>
    <property type="project" value="TreeGrafter"/>
</dbReference>
<dbReference type="PANTHER" id="PTHR23273:SF162">
    <property type="entry name" value="REPLICATION FACTOR A C-TERMINAL DOMAIN-CONTAINING PROTEIN"/>
    <property type="match status" value="1"/>
</dbReference>
<dbReference type="GO" id="GO:0003684">
    <property type="term" value="F:damaged DNA binding"/>
    <property type="evidence" value="ECO:0007669"/>
    <property type="project" value="TreeGrafter"/>
</dbReference>
<name>A0A8S9LHJ0_BRACR</name>